<gene>
    <name evidence="3" type="ORF">ACFOU2_13445</name>
</gene>
<dbReference type="EMBL" id="JBHRZT010000052">
    <property type="protein sequence ID" value="MFC3884455.1"/>
    <property type="molecule type" value="Genomic_DNA"/>
</dbReference>
<accession>A0ABV8B3G5</accession>
<dbReference type="PANTHER" id="PTHR11786">
    <property type="entry name" value="N-HYDROXYARYLAMINE O-ACETYLTRANSFERASE"/>
    <property type="match status" value="1"/>
</dbReference>
<comment type="caution">
    <text evidence="3">The sequence shown here is derived from an EMBL/GenBank/DDBJ whole genome shotgun (WGS) entry which is preliminary data.</text>
</comment>
<dbReference type="InterPro" id="IPR001447">
    <property type="entry name" value="Arylamine_N-AcTrfase"/>
</dbReference>
<dbReference type="Pfam" id="PF00797">
    <property type="entry name" value="Acetyltransf_2"/>
    <property type="match status" value="1"/>
</dbReference>
<dbReference type="Gene3D" id="3.30.2140.20">
    <property type="match status" value="1"/>
</dbReference>
<organism evidence="3 4">
    <name type="scientific">Bacillus songklensis</name>
    <dbReference type="NCBI Taxonomy" id="1069116"/>
    <lineage>
        <taxon>Bacteria</taxon>
        <taxon>Bacillati</taxon>
        <taxon>Bacillota</taxon>
        <taxon>Bacilli</taxon>
        <taxon>Bacillales</taxon>
        <taxon>Bacillaceae</taxon>
        <taxon>Bacillus</taxon>
    </lineage>
</organism>
<comment type="similarity">
    <text evidence="1 2">Belongs to the arylamine N-acetyltransferase family.</text>
</comment>
<sequence length="246" mass="28472">MSKEVYLARFHAEKRNDVTLDYLRYLQEQHMLQIPFENLDVMYKTPIVLDMTRFYEKIAERHRGGFCYELNSLFCWLLTELGFKAHLIAGTVQKEDGSWALKESHATTLVHLDQPYLTDVGFGDSVRKPIPLTGETVEDVSGVYRVHQLDDITYDLQKHENGWKTKYRFTIEEKLLEQFAPMCEFNQISPHSPFTKTNLTTIATKTGRITLSGVTLTITNGEKKEKQEVSEKDIPALLQTHFHISL</sequence>
<dbReference type="InterPro" id="IPR038765">
    <property type="entry name" value="Papain-like_cys_pep_sf"/>
</dbReference>
<dbReference type="InterPro" id="IPR053710">
    <property type="entry name" value="Arylamine_NAT_domain_sf"/>
</dbReference>
<protein>
    <submittedName>
        <fullName evidence="3">Arylamine N-acetyltransferase</fullName>
    </submittedName>
</protein>
<name>A0ABV8B3G5_9BACI</name>
<dbReference type="SUPFAM" id="SSF54001">
    <property type="entry name" value="Cysteine proteinases"/>
    <property type="match status" value="1"/>
</dbReference>
<evidence type="ECO:0000256" key="2">
    <source>
        <dbReference type="RuleBase" id="RU003452"/>
    </source>
</evidence>
<dbReference type="RefSeq" id="WP_377915907.1">
    <property type="nucleotide sequence ID" value="NZ_JBHRZT010000052.1"/>
</dbReference>
<dbReference type="PANTHER" id="PTHR11786:SF0">
    <property type="entry name" value="ARYLAMINE N-ACETYLTRANSFERASE 4-RELATED"/>
    <property type="match status" value="1"/>
</dbReference>
<proteinExistence type="inferred from homology"/>
<evidence type="ECO:0000313" key="4">
    <source>
        <dbReference type="Proteomes" id="UP001595752"/>
    </source>
</evidence>
<dbReference type="PRINTS" id="PR01543">
    <property type="entry name" value="ANATRNSFRASE"/>
</dbReference>
<evidence type="ECO:0000256" key="1">
    <source>
        <dbReference type="ARBA" id="ARBA00006547"/>
    </source>
</evidence>
<evidence type="ECO:0000313" key="3">
    <source>
        <dbReference type="EMBL" id="MFC3884455.1"/>
    </source>
</evidence>
<keyword evidence="4" id="KW-1185">Reference proteome</keyword>
<dbReference type="Proteomes" id="UP001595752">
    <property type="component" value="Unassembled WGS sequence"/>
</dbReference>
<reference evidence="4" key="1">
    <citation type="journal article" date="2019" name="Int. J. Syst. Evol. Microbiol.">
        <title>The Global Catalogue of Microorganisms (GCM) 10K type strain sequencing project: providing services to taxonomists for standard genome sequencing and annotation.</title>
        <authorList>
            <consortium name="The Broad Institute Genomics Platform"/>
            <consortium name="The Broad Institute Genome Sequencing Center for Infectious Disease"/>
            <person name="Wu L."/>
            <person name="Ma J."/>
        </authorList>
    </citation>
    <scope>NUCLEOTIDE SEQUENCE [LARGE SCALE GENOMIC DNA]</scope>
    <source>
        <strain evidence="4">CCUG 61889</strain>
    </source>
</reference>